<dbReference type="Pfam" id="PF00072">
    <property type="entry name" value="Response_reg"/>
    <property type="match status" value="1"/>
</dbReference>
<dbReference type="RefSeq" id="WP_290259978.1">
    <property type="nucleotide sequence ID" value="NZ_JAUFQG010000004.1"/>
</dbReference>
<dbReference type="Gene3D" id="3.40.50.2300">
    <property type="match status" value="1"/>
</dbReference>
<dbReference type="InterPro" id="IPR046947">
    <property type="entry name" value="LytR-like"/>
</dbReference>
<keyword evidence="6" id="KW-1185">Reference proteome</keyword>
<evidence type="ECO:0000256" key="1">
    <source>
        <dbReference type="ARBA" id="ARBA00023012"/>
    </source>
</evidence>
<keyword evidence="1" id="KW-0902">Two-component regulatory system</keyword>
<accession>A0ABV8V0Q5</accession>
<dbReference type="InterPro" id="IPR007492">
    <property type="entry name" value="LytTR_DNA-bd_dom"/>
</dbReference>
<dbReference type="Pfam" id="PF04397">
    <property type="entry name" value="LytTR"/>
    <property type="match status" value="1"/>
</dbReference>
<proteinExistence type="predicted"/>
<dbReference type="SUPFAM" id="SSF52172">
    <property type="entry name" value="CheY-like"/>
    <property type="match status" value="1"/>
</dbReference>
<dbReference type="InterPro" id="IPR001789">
    <property type="entry name" value="Sig_transdc_resp-reg_receiver"/>
</dbReference>
<dbReference type="SMART" id="SM00850">
    <property type="entry name" value="LytTR"/>
    <property type="match status" value="1"/>
</dbReference>
<name>A0ABV8V0Q5_9GAMM</name>
<evidence type="ECO:0000313" key="6">
    <source>
        <dbReference type="Proteomes" id="UP001595840"/>
    </source>
</evidence>
<feature type="domain" description="Response regulatory" evidence="3">
    <location>
        <begin position="4"/>
        <end position="117"/>
    </location>
</feature>
<dbReference type="EMBL" id="JBHSCX010000003">
    <property type="protein sequence ID" value="MFC4361283.1"/>
    <property type="molecule type" value="Genomic_DNA"/>
</dbReference>
<sequence>MTLKALIVDDESLGRRGLKLRLAEIDGIEVVGECSNGNEALAAIPDLNPDLVFLDIQMPGMDGFDVVRNLQADDLPMIIFCTAFDHYAVDAFKIHAVDYLLKPIDDARLREAVQRAQEVHSHKSAVSDKAQLLDAIGRITQKDAGEVQEWLSETGEKSGQYPEKIAVKDGGSITLVPIADIDWVDAAGDYMCLHVNGVIHVMRITMKALDAQLNPALFQRVHRSTIVNIKRIEKISSHINGEYHLILRSGDKLKMSRSYKEKVSTFLQ</sequence>
<evidence type="ECO:0000313" key="5">
    <source>
        <dbReference type="EMBL" id="MFC4361283.1"/>
    </source>
</evidence>
<dbReference type="PROSITE" id="PS50110">
    <property type="entry name" value="RESPONSE_REGULATORY"/>
    <property type="match status" value="1"/>
</dbReference>
<reference evidence="6" key="1">
    <citation type="journal article" date="2019" name="Int. J. Syst. Evol. Microbiol.">
        <title>The Global Catalogue of Microorganisms (GCM) 10K type strain sequencing project: providing services to taxonomists for standard genome sequencing and annotation.</title>
        <authorList>
            <consortium name="The Broad Institute Genomics Platform"/>
            <consortium name="The Broad Institute Genome Sequencing Center for Infectious Disease"/>
            <person name="Wu L."/>
            <person name="Ma J."/>
        </authorList>
    </citation>
    <scope>NUCLEOTIDE SEQUENCE [LARGE SCALE GENOMIC DNA]</scope>
    <source>
        <strain evidence="6">CECT 8570</strain>
    </source>
</reference>
<dbReference type="PANTHER" id="PTHR37299:SF1">
    <property type="entry name" value="STAGE 0 SPORULATION PROTEIN A HOMOLOG"/>
    <property type="match status" value="1"/>
</dbReference>
<feature type="modified residue" description="4-aspartylphosphate" evidence="2">
    <location>
        <position position="55"/>
    </location>
</feature>
<dbReference type="PANTHER" id="PTHR37299">
    <property type="entry name" value="TRANSCRIPTIONAL REGULATOR-RELATED"/>
    <property type="match status" value="1"/>
</dbReference>
<dbReference type="PROSITE" id="PS50930">
    <property type="entry name" value="HTH_LYTTR"/>
    <property type="match status" value="1"/>
</dbReference>
<gene>
    <name evidence="5" type="ORF">ACFOX3_03155</name>
</gene>
<comment type="caution">
    <text evidence="5">The sequence shown here is derived from an EMBL/GenBank/DDBJ whole genome shotgun (WGS) entry which is preliminary data.</text>
</comment>
<dbReference type="InterPro" id="IPR011006">
    <property type="entry name" value="CheY-like_superfamily"/>
</dbReference>
<feature type="domain" description="HTH LytTR-type" evidence="4">
    <location>
        <begin position="165"/>
        <end position="268"/>
    </location>
</feature>
<dbReference type="SMART" id="SM00448">
    <property type="entry name" value="REC"/>
    <property type="match status" value="1"/>
</dbReference>
<dbReference type="CDD" id="cd17532">
    <property type="entry name" value="REC_LytTR_AlgR-like"/>
    <property type="match status" value="1"/>
</dbReference>
<evidence type="ECO:0000259" key="3">
    <source>
        <dbReference type="PROSITE" id="PS50110"/>
    </source>
</evidence>
<protein>
    <submittedName>
        <fullName evidence="5">LytR/AlgR family response regulator transcription factor</fullName>
    </submittedName>
</protein>
<evidence type="ECO:0000256" key="2">
    <source>
        <dbReference type="PROSITE-ProRule" id="PRU00169"/>
    </source>
</evidence>
<organism evidence="5 6">
    <name type="scientific">Simiduia curdlanivorans</name>
    <dbReference type="NCBI Taxonomy" id="1492769"/>
    <lineage>
        <taxon>Bacteria</taxon>
        <taxon>Pseudomonadati</taxon>
        <taxon>Pseudomonadota</taxon>
        <taxon>Gammaproteobacteria</taxon>
        <taxon>Cellvibrionales</taxon>
        <taxon>Cellvibrionaceae</taxon>
        <taxon>Simiduia</taxon>
    </lineage>
</organism>
<keyword evidence="2" id="KW-0597">Phosphoprotein</keyword>
<dbReference type="Gene3D" id="2.40.50.1020">
    <property type="entry name" value="LytTr DNA-binding domain"/>
    <property type="match status" value="1"/>
</dbReference>
<dbReference type="Proteomes" id="UP001595840">
    <property type="component" value="Unassembled WGS sequence"/>
</dbReference>
<evidence type="ECO:0000259" key="4">
    <source>
        <dbReference type="PROSITE" id="PS50930"/>
    </source>
</evidence>